<dbReference type="PROSITE" id="PS51257">
    <property type="entry name" value="PROKAR_LIPOPROTEIN"/>
    <property type="match status" value="1"/>
</dbReference>
<proteinExistence type="inferred from homology"/>
<dbReference type="InterPro" id="IPR051310">
    <property type="entry name" value="MCP_chemotaxis"/>
</dbReference>
<keyword evidence="4" id="KW-0175">Coiled coil</keyword>
<dbReference type="KEGG" id="saqi:AXG55_00850"/>
<dbReference type="PANTHER" id="PTHR43531">
    <property type="entry name" value="PROTEIN ICFG"/>
    <property type="match status" value="1"/>
</dbReference>
<dbReference type="GO" id="GO:0005886">
    <property type="term" value="C:plasma membrane"/>
    <property type="evidence" value="ECO:0007669"/>
    <property type="project" value="TreeGrafter"/>
</dbReference>
<dbReference type="RefSeq" id="WP_148696265.1">
    <property type="nucleotide sequence ID" value="NZ_CP017834.1"/>
</dbReference>
<dbReference type="Pfam" id="PF12729">
    <property type="entry name" value="4HB_MCP_1"/>
    <property type="match status" value="1"/>
</dbReference>
<evidence type="ECO:0000256" key="2">
    <source>
        <dbReference type="ARBA" id="ARBA00029447"/>
    </source>
</evidence>
<evidence type="ECO:0000256" key="1">
    <source>
        <dbReference type="ARBA" id="ARBA00022500"/>
    </source>
</evidence>
<gene>
    <name evidence="7" type="ORF">AXG55_00850</name>
</gene>
<dbReference type="Pfam" id="PF00015">
    <property type="entry name" value="MCPsignal"/>
    <property type="match status" value="1"/>
</dbReference>
<dbReference type="SUPFAM" id="SSF58104">
    <property type="entry name" value="Methyl-accepting chemotaxis protein (MCP) signaling domain"/>
    <property type="match status" value="1"/>
</dbReference>
<dbReference type="GO" id="GO:0004888">
    <property type="term" value="F:transmembrane signaling receptor activity"/>
    <property type="evidence" value="ECO:0007669"/>
    <property type="project" value="TreeGrafter"/>
</dbReference>
<dbReference type="Gene3D" id="1.10.287.950">
    <property type="entry name" value="Methyl-accepting chemotaxis protein"/>
    <property type="match status" value="1"/>
</dbReference>
<evidence type="ECO:0000256" key="3">
    <source>
        <dbReference type="PROSITE-ProRule" id="PRU00284"/>
    </source>
</evidence>
<accession>A0A1L4CX82</accession>
<evidence type="ECO:0000256" key="4">
    <source>
        <dbReference type="SAM" id="Coils"/>
    </source>
</evidence>
<keyword evidence="5" id="KW-0472">Membrane</keyword>
<feature type="coiled-coil region" evidence="4">
    <location>
        <begin position="293"/>
        <end position="320"/>
    </location>
</feature>
<dbReference type="AlphaFoldDB" id="A0A1L4CX82"/>
<sequence>MTKKSLAFKIITSIIVLITLILFSCLYCIFMIDKTQSFAQETGNSWMPSIEAFSKINLYVGNLSRREVLVIADSVANQRDKMAKNFEDLQTFKNQLDKAFKEYESLGLIAVGEHEIYNQTMSLYKEYLNAYEIEIALVKQGKGLEALNHYYAVGRPTLFKLIGNIDKESNYNIEGGRNSTKQGAYLTTITMITMTCVMVFSIVTSLIIISIIIKLTKKIKLNIEELKKQGDHTMSISHILKKSSQSLEESVAQEAASVHQTTAAINQITSMVNKTAENAQESTQVAKAATIKLENSQKTMKNLSLSMETIQESNNQLQNIAAIINQIYAKTSVINDIVSKTELLSLNASIESARAGEYGKGFAVVAEEVGNLAKVSGKSAKEIQALIVKSQEEVNKILNITKDRITEGKVVTGKAEESFTKISQDIITMVSVIEQISSATKEQDIGVRQITTAMSEIDRATQKNQISVGETAESSHELVEQGQKLIETTKEIEKFILGDFVNKKMTKKIN</sequence>
<dbReference type="PANTHER" id="PTHR43531:SF11">
    <property type="entry name" value="METHYL-ACCEPTING CHEMOTAXIS PROTEIN 3"/>
    <property type="match status" value="1"/>
</dbReference>
<feature type="domain" description="Methyl-accepting transducer" evidence="6">
    <location>
        <begin position="229"/>
        <end position="479"/>
    </location>
</feature>
<feature type="transmembrane region" description="Helical" evidence="5">
    <location>
        <begin position="6"/>
        <end position="30"/>
    </location>
</feature>
<dbReference type="GO" id="GO:0007165">
    <property type="term" value="P:signal transduction"/>
    <property type="evidence" value="ECO:0007669"/>
    <property type="project" value="UniProtKB-KW"/>
</dbReference>
<keyword evidence="5" id="KW-1133">Transmembrane helix</keyword>
<protein>
    <recommendedName>
        <fullName evidence="6">Methyl-accepting transducer domain-containing protein</fullName>
    </recommendedName>
</protein>
<evidence type="ECO:0000313" key="7">
    <source>
        <dbReference type="EMBL" id="APJ02557.1"/>
    </source>
</evidence>
<dbReference type="Proteomes" id="UP000184731">
    <property type="component" value="Chromosome"/>
</dbReference>
<dbReference type="PROSITE" id="PS50111">
    <property type="entry name" value="CHEMOTAXIS_TRANSDUC_2"/>
    <property type="match status" value="1"/>
</dbReference>
<keyword evidence="3" id="KW-0807">Transducer</keyword>
<feature type="transmembrane region" description="Helical" evidence="5">
    <location>
        <begin position="184"/>
        <end position="213"/>
    </location>
</feature>
<dbReference type="STRING" id="1915309.AXG55_00850"/>
<evidence type="ECO:0000259" key="6">
    <source>
        <dbReference type="PROSITE" id="PS50111"/>
    </source>
</evidence>
<dbReference type="GO" id="GO:0006935">
    <property type="term" value="P:chemotaxis"/>
    <property type="evidence" value="ECO:0007669"/>
    <property type="project" value="UniProtKB-KW"/>
</dbReference>
<evidence type="ECO:0000256" key="5">
    <source>
        <dbReference type="SAM" id="Phobius"/>
    </source>
</evidence>
<dbReference type="InterPro" id="IPR024478">
    <property type="entry name" value="HlyB_4HB_MCP"/>
</dbReference>
<keyword evidence="5" id="KW-0812">Transmembrane</keyword>
<dbReference type="SMART" id="SM00283">
    <property type="entry name" value="MA"/>
    <property type="match status" value="1"/>
</dbReference>
<dbReference type="EMBL" id="CP017834">
    <property type="protein sequence ID" value="APJ02557.1"/>
    <property type="molecule type" value="Genomic_DNA"/>
</dbReference>
<comment type="similarity">
    <text evidence="2">Belongs to the methyl-accepting chemotaxis (MCP) protein family.</text>
</comment>
<dbReference type="InterPro" id="IPR004089">
    <property type="entry name" value="MCPsignal_dom"/>
</dbReference>
<evidence type="ECO:0000313" key="8">
    <source>
        <dbReference type="Proteomes" id="UP000184731"/>
    </source>
</evidence>
<reference evidence="7 8" key="1">
    <citation type="submission" date="2016-10" db="EMBL/GenBank/DDBJ databases">
        <title>Silvanigrella aquatica sp. nov., isolated from a freshwater lake located in the Black Forest, Germany, description of Silvanigrellaceae fam. nov., Silvanigrellales ord. nov., reclassification of the order Bdellovibrionales in the class Oligoflexia, reclassification of the families Bacteriovoracaceae and Halobacteriovoraceae in the new order Bacteriovoracales ord. nov., and reclassification of the family Pseudobacteriovoracaceae in the order Oligoflexiales.</title>
        <authorList>
            <person name="Hahn M.W."/>
            <person name="Schmidt J."/>
            <person name="Koll U."/>
            <person name="Rohde M."/>
            <person name="Verbag S."/>
            <person name="Pitt A."/>
            <person name="Nakai R."/>
            <person name="Naganuma T."/>
            <person name="Lang E."/>
        </authorList>
    </citation>
    <scope>NUCLEOTIDE SEQUENCE [LARGE SCALE GENOMIC DNA]</scope>
    <source>
        <strain evidence="7 8">MWH-Nonnen-W8red</strain>
    </source>
</reference>
<name>A0A1L4CX82_9BACT</name>
<dbReference type="OrthoDB" id="5288115at2"/>
<keyword evidence="1" id="KW-0145">Chemotaxis</keyword>
<keyword evidence="8" id="KW-1185">Reference proteome</keyword>
<organism evidence="7 8">
    <name type="scientific">Silvanigrella aquatica</name>
    <dbReference type="NCBI Taxonomy" id="1915309"/>
    <lineage>
        <taxon>Bacteria</taxon>
        <taxon>Pseudomonadati</taxon>
        <taxon>Bdellovibrionota</taxon>
        <taxon>Oligoflexia</taxon>
        <taxon>Silvanigrellales</taxon>
        <taxon>Silvanigrellaceae</taxon>
        <taxon>Silvanigrella</taxon>
    </lineage>
</organism>